<dbReference type="EMBL" id="CADCWE010000010">
    <property type="protein sequence ID" value="CAA9520351.1"/>
    <property type="molecule type" value="Genomic_DNA"/>
</dbReference>
<proteinExistence type="predicted"/>
<feature type="compositionally biased region" description="Basic and acidic residues" evidence="1">
    <location>
        <begin position="20"/>
        <end position="32"/>
    </location>
</feature>
<dbReference type="AlphaFoldDB" id="A0A6J4TE77"/>
<accession>A0A6J4TE77</accession>
<feature type="compositionally biased region" description="Basic and acidic residues" evidence="1">
    <location>
        <begin position="101"/>
        <end position="145"/>
    </location>
</feature>
<organism evidence="2">
    <name type="scientific">uncultured Thermomicrobiales bacterium</name>
    <dbReference type="NCBI Taxonomy" id="1645740"/>
    <lineage>
        <taxon>Bacteria</taxon>
        <taxon>Pseudomonadati</taxon>
        <taxon>Thermomicrobiota</taxon>
        <taxon>Thermomicrobia</taxon>
        <taxon>Thermomicrobiales</taxon>
        <taxon>environmental samples</taxon>
    </lineage>
</organism>
<feature type="compositionally biased region" description="Gly residues" evidence="1">
    <location>
        <begin position="40"/>
        <end position="51"/>
    </location>
</feature>
<name>A0A6J4TE77_9BACT</name>
<gene>
    <name evidence="2" type="ORF">AVDCRST_MAG73-133</name>
</gene>
<feature type="region of interest" description="Disordered" evidence="1">
    <location>
        <begin position="1"/>
        <end position="167"/>
    </location>
</feature>
<feature type="compositionally biased region" description="Basic and acidic residues" evidence="1">
    <location>
        <begin position="77"/>
        <end position="88"/>
    </location>
</feature>
<protein>
    <submittedName>
        <fullName evidence="2">Uncharacterized protein</fullName>
    </submittedName>
</protein>
<feature type="non-terminal residue" evidence="2">
    <location>
        <position position="1"/>
    </location>
</feature>
<feature type="compositionally biased region" description="Basic and acidic residues" evidence="1">
    <location>
        <begin position="156"/>
        <end position="167"/>
    </location>
</feature>
<feature type="non-terminal residue" evidence="2">
    <location>
        <position position="167"/>
    </location>
</feature>
<evidence type="ECO:0000313" key="2">
    <source>
        <dbReference type="EMBL" id="CAA9520351.1"/>
    </source>
</evidence>
<evidence type="ECO:0000256" key="1">
    <source>
        <dbReference type="SAM" id="MobiDB-lite"/>
    </source>
</evidence>
<sequence length="167" mass="17660">GAEPRPGSTPAAGDLPVADRGLHGAVRGDQRLGRAQGHQAGTGGAGSGALGVGDLPGRPPGRLRPGDGADPGAGGRDQGRQRRAEGQRHPARSGRVALLPDLRRDLDLRRPRLRLADRAAADPRRAGRGRRERDRGVPRRRDRGVPRHHRALPRRGAADRRGVVGVV</sequence>
<reference evidence="2" key="1">
    <citation type="submission" date="2020-02" db="EMBL/GenBank/DDBJ databases">
        <authorList>
            <person name="Meier V. D."/>
        </authorList>
    </citation>
    <scope>NUCLEOTIDE SEQUENCE</scope>
    <source>
        <strain evidence="2">AVDCRST_MAG73</strain>
    </source>
</reference>